<dbReference type="Proteomes" id="UP000693941">
    <property type="component" value="Chromosome"/>
</dbReference>
<organism evidence="1 2">
    <name type="scientific">Saccharolobus shibatae</name>
    <dbReference type="NCBI Taxonomy" id="2286"/>
    <lineage>
        <taxon>Archaea</taxon>
        <taxon>Thermoproteota</taxon>
        <taxon>Thermoprotei</taxon>
        <taxon>Sulfolobales</taxon>
        <taxon>Sulfolobaceae</taxon>
        <taxon>Saccharolobus</taxon>
    </lineage>
</organism>
<accession>A0A8F5GVC7</accession>
<evidence type="ECO:0000313" key="2">
    <source>
        <dbReference type="Proteomes" id="UP000693941"/>
    </source>
</evidence>
<gene>
    <name evidence="1" type="ORF">J5U21_00667</name>
</gene>
<sequence length="117" mass="12992">MSILYINITNNNNNDELITLIGDMAIDVLLFLATEGLNGAAQVAVGLSSTVLEDAPFIIFQSTPLFEYFLQNTLTLITLSNGQNGHLYVTFSKYSTELSLPVTGYILNYTTYYNKSY</sequence>
<name>A0A8F5GVC7_9CREN</name>
<reference evidence="1" key="1">
    <citation type="journal article" date="2021" name="Environ. Microbiol.">
        <title>New insights into the diversity and evolution of the archaeal mobilome from three complete genomes of Saccharolobus shibatae.</title>
        <authorList>
            <person name="Medvedeva S."/>
            <person name="Brandt D."/>
            <person name="Cvirkaite-Krupovic V."/>
            <person name="Liu Y."/>
            <person name="Severinov K."/>
            <person name="Ishino S."/>
            <person name="Ishino Y."/>
            <person name="Prangishvili D."/>
            <person name="Kalinowski J."/>
            <person name="Krupovic M."/>
        </authorList>
    </citation>
    <scope>NUCLEOTIDE SEQUENCE</scope>
    <source>
        <strain evidence="1">BEU9</strain>
    </source>
</reference>
<proteinExistence type="predicted"/>
<dbReference type="AlphaFoldDB" id="A0A8F5GVC7"/>
<dbReference type="GeneID" id="65559199"/>
<dbReference type="RefSeq" id="WP_218261138.1">
    <property type="nucleotide sequence ID" value="NZ_CP077715.1"/>
</dbReference>
<evidence type="ECO:0000313" key="1">
    <source>
        <dbReference type="EMBL" id="QXJ31018.1"/>
    </source>
</evidence>
<protein>
    <submittedName>
        <fullName evidence="1">Uncharacterized protein</fullName>
    </submittedName>
</protein>
<dbReference type="EMBL" id="CP077715">
    <property type="protein sequence ID" value="QXJ31018.1"/>
    <property type="molecule type" value="Genomic_DNA"/>
</dbReference>